<name>A0A819Y8E0_9BILA</name>
<accession>A0A819Y8E0</accession>
<evidence type="ECO:0000313" key="3">
    <source>
        <dbReference type="Proteomes" id="UP000663866"/>
    </source>
</evidence>
<feature type="non-terminal residue" evidence="2">
    <location>
        <position position="1"/>
    </location>
</feature>
<keyword evidence="3" id="KW-1185">Reference proteome</keyword>
<dbReference type="Pfam" id="PF11913">
    <property type="entry name" value="DUF3431"/>
    <property type="match status" value="1"/>
</dbReference>
<evidence type="ECO:0000313" key="2">
    <source>
        <dbReference type="EMBL" id="CAF4152394.1"/>
    </source>
</evidence>
<reference evidence="2" key="1">
    <citation type="submission" date="2021-02" db="EMBL/GenBank/DDBJ databases">
        <authorList>
            <person name="Nowell W R."/>
        </authorList>
    </citation>
    <scope>NUCLEOTIDE SEQUENCE</scope>
</reference>
<dbReference type="Proteomes" id="UP000663866">
    <property type="component" value="Unassembled WGS sequence"/>
</dbReference>
<sequence>MVVSHFNENLDWLELLTNDGIPHTVYTRSENPSIHHHKMPINKGREAVADLQYIVDHYPNLSSLIAFVHGHRTYWHQQDPSDIVTTTRALQWNKYTYTPLTSAMTYATFQEHSSDKHAEVNYELWRDVYNKNRYSDVLTSRTLEYTWHVIIGELAHIYYKICDIFLCNSTHTIAIDLQLIVGHRNHHNTGHELVQKRPHPTMLKPTPLP</sequence>
<feature type="region of interest" description="Disordered" evidence="1">
    <location>
        <begin position="190"/>
        <end position="209"/>
    </location>
</feature>
<comment type="caution">
    <text evidence="2">The sequence shown here is derived from an EMBL/GenBank/DDBJ whole genome shotgun (WGS) entry which is preliminary data.</text>
</comment>
<dbReference type="PANTHER" id="PTHR37490">
    <property type="entry name" value="EXPRESSED PROTEIN"/>
    <property type="match status" value="1"/>
</dbReference>
<gene>
    <name evidence="2" type="ORF">OVN521_LOCUS23669</name>
</gene>
<dbReference type="InterPro" id="IPR021838">
    <property type="entry name" value="DUF3431"/>
</dbReference>
<organism evidence="2 3">
    <name type="scientific">Rotaria magnacalcarata</name>
    <dbReference type="NCBI Taxonomy" id="392030"/>
    <lineage>
        <taxon>Eukaryota</taxon>
        <taxon>Metazoa</taxon>
        <taxon>Spiralia</taxon>
        <taxon>Gnathifera</taxon>
        <taxon>Rotifera</taxon>
        <taxon>Eurotatoria</taxon>
        <taxon>Bdelloidea</taxon>
        <taxon>Philodinida</taxon>
        <taxon>Philodinidae</taxon>
        <taxon>Rotaria</taxon>
    </lineage>
</organism>
<evidence type="ECO:0000256" key="1">
    <source>
        <dbReference type="SAM" id="MobiDB-lite"/>
    </source>
</evidence>
<proteinExistence type="predicted"/>
<dbReference type="AlphaFoldDB" id="A0A819Y8E0"/>
<dbReference type="EMBL" id="CAJOBG010005426">
    <property type="protein sequence ID" value="CAF4152394.1"/>
    <property type="molecule type" value="Genomic_DNA"/>
</dbReference>
<protein>
    <submittedName>
        <fullName evidence="2">Uncharacterized protein</fullName>
    </submittedName>
</protein>
<dbReference type="PANTHER" id="PTHR37490:SF2">
    <property type="match status" value="1"/>
</dbReference>